<dbReference type="GO" id="GO:0009451">
    <property type="term" value="P:RNA modification"/>
    <property type="evidence" value="ECO:0007669"/>
    <property type="project" value="InterPro"/>
</dbReference>
<dbReference type="Pfam" id="PF01535">
    <property type="entry name" value="PPR"/>
    <property type="match status" value="1"/>
</dbReference>
<dbReference type="GO" id="GO:0003723">
    <property type="term" value="F:RNA binding"/>
    <property type="evidence" value="ECO:0007669"/>
    <property type="project" value="InterPro"/>
</dbReference>
<feature type="domain" description="DYW" evidence="4">
    <location>
        <begin position="138"/>
        <end position="190"/>
    </location>
</feature>
<dbReference type="PANTHER" id="PTHR47926:SF347">
    <property type="entry name" value="PENTATRICOPEPTIDE REPEAT-CONTAINING PROTEIN"/>
    <property type="match status" value="1"/>
</dbReference>
<dbReference type="GO" id="GO:0008270">
    <property type="term" value="F:zinc ion binding"/>
    <property type="evidence" value="ECO:0007669"/>
    <property type="project" value="InterPro"/>
</dbReference>
<dbReference type="Pfam" id="PF14432">
    <property type="entry name" value="DYW_deaminase"/>
    <property type="match status" value="1"/>
</dbReference>
<evidence type="ECO:0000313" key="6">
    <source>
        <dbReference type="Proteomes" id="UP000585474"/>
    </source>
</evidence>
<comment type="similarity">
    <text evidence="1">Belongs to the PPR family. PCMP-H subfamily.</text>
</comment>
<dbReference type="Pfam" id="PF20430">
    <property type="entry name" value="Eplus_motif"/>
    <property type="match status" value="1"/>
</dbReference>
<dbReference type="InterPro" id="IPR046960">
    <property type="entry name" value="PPR_At4g14850-like_plant"/>
</dbReference>
<protein>
    <submittedName>
        <fullName evidence="5">Pentatricopeptide repeat (PPR) superfamily protein</fullName>
    </submittedName>
</protein>
<feature type="repeat" description="PPR" evidence="3">
    <location>
        <begin position="50"/>
        <end position="84"/>
    </location>
</feature>
<dbReference type="InterPro" id="IPR046849">
    <property type="entry name" value="E2_motif"/>
</dbReference>
<dbReference type="InterPro" id="IPR011990">
    <property type="entry name" value="TPR-like_helical_dom_sf"/>
</dbReference>
<dbReference type="OrthoDB" id="1707595at2759"/>
<dbReference type="Pfam" id="PF13041">
    <property type="entry name" value="PPR_2"/>
    <property type="match status" value="1"/>
</dbReference>
<evidence type="ECO:0000256" key="1">
    <source>
        <dbReference type="ARBA" id="ARBA00006643"/>
    </source>
</evidence>
<dbReference type="Gene3D" id="1.25.40.10">
    <property type="entry name" value="Tetratricopeptide repeat domain"/>
    <property type="match status" value="1"/>
</dbReference>
<dbReference type="Proteomes" id="UP000585474">
    <property type="component" value="Unassembled WGS sequence"/>
</dbReference>
<name>A0A7J0G8N4_9ERIC</name>
<dbReference type="InterPro" id="IPR032867">
    <property type="entry name" value="DYW_dom"/>
</dbReference>
<dbReference type="NCBIfam" id="TIGR00756">
    <property type="entry name" value="PPR"/>
    <property type="match status" value="2"/>
</dbReference>
<dbReference type="PROSITE" id="PS51375">
    <property type="entry name" value="PPR"/>
    <property type="match status" value="2"/>
</dbReference>
<evidence type="ECO:0000313" key="5">
    <source>
        <dbReference type="EMBL" id="GFZ07164.1"/>
    </source>
</evidence>
<proteinExistence type="inferred from homology"/>
<reference evidence="5 6" key="1">
    <citation type="submission" date="2019-07" db="EMBL/GenBank/DDBJ databases">
        <title>De Novo Assembly of kiwifruit Actinidia rufa.</title>
        <authorList>
            <person name="Sugita-Konishi S."/>
            <person name="Sato K."/>
            <person name="Mori E."/>
            <person name="Abe Y."/>
            <person name="Kisaki G."/>
            <person name="Hamano K."/>
            <person name="Suezawa K."/>
            <person name="Otani M."/>
            <person name="Fukuda T."/>
            <person name="Manabe T."/>
            <person name="Gomi K."/>
            <person name="Tabuchi M."/>
            <person name="Akimitsu K."/>
            <person name="Kataoka I."/>
        </authorList>
    </citation>
    <scope>NUCLEOTIDE SEQUENCE [LARGE SCALE GENOMIC DNA]</scope>
    <source>
        <strain evidence="6">cv. Fuchu</strain>
    </source>
</reference>
<keyword evidence="6" id="KW-1185">Reference proteome</keyword>
<gene>
    <name evidence="5" type="ORF">Acr_19g0001010</name>
</gene>
<dbReference type="InterPro" id="IPR002885">
    <property type="entry name" value="PPR_rpt"/>
</dbReference>
<organism evidence="5 6">
    <name type="scientific">Actinidia rufa</name>
    <dbReference type="NCBI Taxonomy" id="165716"/>
    <lineage>
        <taxon>Eukaryota</taxon>
        <taxon>Viridiplantae</taxon>
        <taxon>Streptophyta</taxon>
        <taxon>Embryophyta</taxon>
        <taxon>Tracheophyta</taxon>
        <taxon>Spermatophyta</taxon>
        <taxon>Magnoliopsida</taxon>
        <taxon>eudicotyledons</taxon>
        <taxon>Gunneridae</taxon>
        <taxon>Pentapetalae</taxon>
        <taxon>asterids</taxon>
        <taxon>Ericales</taxon>
        <taxon>Actinidiaceae</taxon>
        <taxon>Actinidia</taxon>
    </lineage>
</organism>
<keyword evidence="2" id="KW-0677">Repeat</keyword>
<dbReference type="EMBL" id="BJWL01000019">
    <property type="protein sequence ID" value="GFZ07164.1"/>
    <property type="molecule type" value="Genomic_DNA"/>
</dbReference>
<evidence type="ECO:0000259" key="4">
    <source>
        <dbReference type="Pfam" id="PF14432"/>
    </source>
</evidence>
<comment type="caution">
    <text evidence="5">The sequence shown here is derived from an EMBL/GenBank/DDBJ whole genome shotgun (WGS) entry which is preliminary data.</text>
</comment>
<dbReference type="AlphaFoldDB" id="A0A7J0G8N4"/>
<evidence type="ECO:0000256" key="3">
    <source>
        <dbReference type="PROSITE-ProRule" id="PRU00708"/>
    </source>
</evidence>
<evidence type="ECO:0000256" key="2">
    <source>
        <dbReference type="ARBA" id="ARBA00022737"/>
    </source>
</evidence>
<dbReference type="PANTHER" id="PTHR47926">
    <property type="entry name" value="PENTATRICOPEPTIDE REPEAT-CONTAINING PROTEIN"/>
    <property type="match status" value="1"/>
</dbReference>
<feature type="repeat" description="PPR" evidence="3">
    <location>
        <begin position="5"/>
        <end position="39"/>
    </location>
</feature>
<accession>A0A7J0G8N4</accession>
<sequence length="222" mass="25412">MPVRDTVCWNSMIKGCLDCGDLNMAMALFDDMPAERNVVSWTTMEMPRRNVNSWTSVISGLDQHGRSDEGSFLFRQMVVSGVEPTSSRSKNKDERAGRSWVTLKGRKHEFLSGDRSHPSSEKIYKKVDWLGEKLKEVGYVPDQRFALHDVEDEQNNEMLSYHNERLAVGFGLISTVEGSTNYRDEEKLRIAICIDTIPSETGYGEVTGHWRYVMMFIHLFCS</sequence>